<dbReference type="GO" id="GO:0016787">
    <property type="term" value="F:hydrolase activity"/>
    <property type="evidence" value="ECO:0007669"/>
    <property type="project" value="UniProtKB-KW"/>
</dbReference>
<evidence type="ECO:0000256" key="3">
    <source>
        <dbReference type="ARBA" id="ARBA00022840"/>
    </source>
</evidence>
<evidence type="ECO:0000256" key="1">
    <source>
        <dbReference type="ARBA" id="ARBA00022741"/>
    </source>
</evidence>
<dbReference type="Gene3D" id="3.40.50.10810">
    <property type="entry name" value="Tandem AAA-ATPase domain"/>
    <property type="match status" value="1"/>
</dbReference>
<dbReference type="InterPro" id="IPR027417">
    <property type="entry name" value="P-loop_NTPase"/>
</dbReference>
<accession>A0A6A6AD10</accession>
<evidence type="ECO:0000259" key="5">
    <source>
        <dbReference type="PROSITE" id="PS51192"/>
    </source>
</evidence>
<organism evidence="6 7">
    <name type="scientific">Dothidotthia symphoricarpi CBS 119687</name>
    <dbReference type="NCBI Taxonomy" id="1392245"/>
    <lineage>
        <taxon>Eukaryota</taxon>
        <taxon>Fungi</taxon>
        <taxon>Dikarya</taxon>
        <taxon>Ascomycota</taxon>
        <taxon>Pezizomycotina</taxon>
        <taxon>Dothideomycetes</taxon>
        <taxon>Pleosporomycetidae</taxon>
        <taxon>Pleosporales</taxon>
        <taxon>Dothidotthiaceae</taxon>
        <taxon>Dothidotthia</taxon>
    </lineage>
</organism>
<keyword evidence="1" id="KW-0547">Nucleotide-binding</keyword>
<dbReference type="GO" id="GO:0008094">
    <property type="term" value="F:ATP-dependent activity, acting on DNA"/>
    <property type="evidence" value="ECO:0007669"/>
    <property type="project" value="TreeGrafter"/>
</dbReference>
<dbReference type="GO" id="GO:0005634">
    <property type="term" value="C:nucleus"/>
    <property type="evidence" value="ECO:0007669"/>
    <property type="project" value="TreeGrafter"/>
</dbReference>
<dbReference type="InterPro" id="IPR050628">
    <property type="entry name" value="SNF2_RAD54_helicase_TF"/>
</dbReference>
<dbReference type="RefSeq" id="XP_033523835.1">
    <property type="nucleotide sequence ID" value="XM_033672897.1"/>
</dbReference>
<dbReference type="PANTHER" id="PTHR45626">
    <property type="entry name" value="TRANSCRIPTION TERMINATION FACTOR 2-RELATED"/>
    <property type="match status" value="1"/>
</dbReference>
<sequence>MRESGTSLKRQIAYDEAGNERTAKEEKKMVYLHLGNNPNILPSATLIGPYPSLQSGVFVPHRRPLLQNNRIVPRSHRIHPALPTYRMMYVPEVDWDELSMEALGTFPGDEAPGLVDEAPGPVDTGLDSMEICFELPLEECELFQRVAAGRLAAAEGRNAPVEKVLTDVEKKEKVERDKAATRKKQEEDKKKKTQMDIEHGEKASLLYMRGLNEENPFFSSVHSLAITPKEFTHPSLSEDGESIAFRDHQLHAVGKAHHILNNKNAKPNTVLLNYGMGFGKTYIMHALMQMNKGPKQTMLLIVPPAILTRWTRQLDEKSIPKLRYMVYGKEPVSAKEMMTYELVVTTFQTVLRDWKAQELAISRMKASFLPGFSLPEGETIRQNFPLYLVLWSYMWVDECQSISGEDSIISLAVCNLHGNKRFGCTGIPIQNDYHSVQTLLRFLNVEPWNNSDYFADTFLKNDKGETEAVDLSAASNSFLAVSIRPHILRLDTNNYFNGKPIVTFPKPANHDMEGSLDEAE</sequence>
<proteinExistence type="predicted"/>
<dbReference type="AlphaFoldDB" id="A0A6A6AD10"/>
<dbReference type="EMBL" id="ML977506">
    <property type="protein sequence ID" value="KAF2129446.1"/>
    <property type="molecule type" value="Genomic_DNA"/>
</dbReference>
<dbReference type="Proteomes" id="UP000799771">
    <property type="component" value="Unassembled WGS sequence"/>
</dbReference>
<dbReference type="SUPFAM" id="SSF52540">
    <property type="entry name" value="P-loop containing nucleoside triphosphate hydrolases"/>
    <property type="match status" value="1"/>
</dbReference>
<dbReference type="GeneID" id="54413329"/>
<dbReference type="InterPro" id="IPR000330">
    <property type="entry name" value="SNF2_N"/>
</dbReference>
<dbReference type="Pfam" id="PF00176">
    <property type="entry name" value="SNF2-rel_dom"/>
    <property type="match status" value="1"/>
</dbReference>
<dbReference type="InterPro" id="IPR038718">
    <property type="entry name" value="SNF2-like_sf"/>
</dbReference>
<evidence type="ECO:0000313" key="6">
    <source>
        <dbReference type="EMBL" id="KAF2129446.1"/>
    </source>
</evidence>
<keyword evidence="7" id="KW-1185">Reference proteome</keyword>
<keyword evidence="3" id="KW-0067">ATP-binding</keyword>
<evidence type="ECO:0000256" key="4">
    <source>
        <dbReference type="SAM" id="MobiDB-lite"/>
    </source>
</evidence>
<name>A0A6A6AD10_9PLEO</name>
<reference evidence="6" key="1">
    <citation type="journal article" date="2020" name="Stud. Mycol.">
        <title>101 Dothideomycetes genomes: a test case for predicting lifestyles and emergence of pathogens.</title>
        <authorList>
            <person name="Haridas S."/>
            <person name="Albert R."/>
            <person name="Binder M."/>
            <person name="Bloem J."/>
            <person name="Labutti K."/>
            <person name="Salamov A."/>
            <person name="Andreopoulos B."/>
            <person name="Baker S."/>
            <person name="Barry K."/>
            <person name="Bills G."/>
            <person name="Bluhm B."/>
            <person name="Cannon C."/>
            <person name="Castanera R."/>
            <person name="Culley D."/>
            <person name="Daum C."/>
            <person name="Ezra D."/>
            <person name="Gonzalez J."/>
            <person name="Henrissat B."/>
            <person name="Kuo A."/>
            <person name="Liang C."/>
            <person name="Lipzen A."/>
            <person name="Lutzoni F."/>
            <person name="Magnuson J."/>
            <person name="Mondo S."/>
            <person name="Nolan M."/>
            <person name="Ohm R."/>
            <person name="Pangilinan J."/>
            <person name="Park H.-J."/>
            <person name="Ramirez L."/>
            <person name="Alfaro M."/>
            <person name="Sun H."/>
            <person name="Tritt A."/>
            <person name="Yoshinaga Y."/>
            <person name="Zwiers L.-H."/>
            <person name="Turgeon B."/>
            <person name="Goodwin S."/>
            <person name="Spatafora J."/>
            <person name="Crous P."/>
            <person name="Grigoriev I."/>
        </authorList>
    </citation>
    <scope>NUCLEOTIDE SEQUENCE</scope>
    <source>
        <strain evidence="6">CBS 119687</strain>
    </source>
</reference>
<evidence type="ECO:0000256" key="2">
    <source>
        <dbReference type="ARBA" id="ARBA00022801"/>
    </source>
</evidence>
<dbReference type="OrthoDB" id="3799516at2759"/>
<dbReference type="GO" id="GO:0006281">
    <property type="term" value="P:DNA repair"/>
    <property type="evidence" value="ECO:0007669"/>
    <property type="project" value="TreeGrafter"/>
</dbReference>
<feature type="domain" description="Helicase ATP-binding" evidence="5">
    <location>
        <begin position="261"/>
        <end position="446"/>
    </location>
</feature>
<feature type="region of interest" description="Disordered" evidence="4">
    <location>
        <begin position="171"/>
        <end position="196"/>
    </location>
</feature>
<dbReference type="SMART" id="SM00487">
    <property type="entry name" value="DEXDc"/>
    <property type="match status" value="1"/>
</dbReference>
<protein>
    <recommendedName>
        <fullName evidence="5">Helicase ATP-binding domain-containing protein</fullName>
    </recommendedName>
</protein>
<keyword evidence="2" id="KW-0378">Hydrolase</keyword>
<gene>
    <name evidence="6" type="ORF">P153DRAFT_431402</name>
</gene>
<dbReference type="InterPro" id="IPR014001">
    <property type="entry name" value="Helicase_ATP-bd"/>
</dbReference>
<dbReference type="PROSITE" id="PS51192">
    <property type="entry name" value="HELICASE_ATP_BIND_1"/>
    <property type="match status" value="1"/>
</dbReference>
<evidence type="ECO:0000313" key="7">
    <source>
        <dbReference type="Proteomes" id="UP000799771"/>
    </source>
</evidence>
<dbReference type="GO" id="GO:0005524">
    <property type="term" value="F:ATP binding"/>
    <property type="evidence" value="ECO:0007669"/>
    <property type="project" value="UniProtKB-KW"/>
</dbReference>